<keyword evidence="4 5" id="KW-0472">Membrane</keyword>
<reference evidence="8" key="1">
    <citation type="submission" date="2010-05" db="EMBL/GenBank/DDBJ databases">
        <title>Complete sequence of Methylotenera sp. 301.</title>
        <authorList>
            <person name="Lucas S."/>
            <person name="Copeland A."/>
            <person name="Lapidus A."/>
            <person name="Cheng J.-F."/>
            <person name="Bruce D."/>
            <person name="Goodwin L."/>
            <person name="Pitluck S."/>
            <person name="Clum A."/>
            <person name="Land M."/>
            <person name="Hauser L."/>
            <person name="Kyrpides N."/>
            <person name="Ivanova N."/>
            <person name="Chistoservova L."/>
            <person name="Kalyuzhnaya M."/>
            <person name="Woyke T."/>
        </authorList>
    </citation>
    <scope>NUCLEOTIDE SEQUENCE [LARGE SCALE GENOMIC DNA]</scope>
    <source>
        <strain evidence="8">301</strain>
    </source>
</reference>
<dbReference type="PROSITE" id="PS51257">
    <property type="entry name" value="PROKAR_LIPOPROTEIN"/>
    <property type="match status" value="1"/>
</dbReference>
<dbReference type="Pfam" id="PF04932">
    <property type="entry name" value="Wzy_C"/>
    <property type="match status" value="1"/>
</dbReference>
<evidence type="ECO:0000259" key="6">
    <source>
        <dbReference type="Pfam" id="PF04932"/>
    </source>
</evidence>
<name>D7DKE7_METV0</name>
<gene>
    <name evidence="7" type="ordered locus">M301_2021</name>
</gene>
<dbReference type="OrthoDB" id="8576060at2"/>
<dbReference type="InterPro" id="IPR007016">
    <property type="entry name" value="O-antigen_ligase-rel_domated"/>
</dbReference>
<organism evidence="7 8">
    <name type="scientific">Methylotenera versatilis (strain 301)</name>
    <dbReference type="NCBI Taxonomy" id="666681"/>
    <lineage>
        <taxon>Bacteria</taxon>
        <taxon>Pseudomonadati</taxon>
        <taxon>Pseudomonadota</taxon>
        <taxon>Betaproteobacteria</taxon>
        <taxon>Nitrosomonadales</taxon>
        <taxon>Methylophilaceae</taxon>
        <taxon>Methylotenera</taxon>
    </lineage>
</organism>
<evidence type="ECO:0000256" key="3">
    <source>
        <dbReference type="ARBA" id="ARBA00022989"/>
    </source>
</evidence>
<accession>D7DKE7</accession>
<evidence type="ECO:0000256" key="4">
    <source>
        <dbReference type="ARBA" id="ARBA00023136"/>
    </source>
</evidence>
<dbReference type="KEGG" id="meh:M301_2021"/>
<dbReference type="AlphaFoldDB" id="D7DKE7"/>
<keyword evidence="3 5" id="KW-1133">Transmembrane helix</keyword>
<sequence length="404" mass="46556">MTNRYSATSEQILVYLAIFACLSIALPTAFMSISMGLFVIIWAVSGNYSEKFQIIRNHPAALMSIALFCLYGLCMFYSSAPWSTRLTWWMKYHKLLYIPMIISILSIEKYRRIALYAFLTGMLLVLFISYLKWMGLFPHKDIGQGYFVFKGRIAHNIFMAFSMYLMLHLAVIQRSNIKRWVWISLSILASLNILFLVNGRTGQILMLVLFIWFCWETWGMKSIKWLIALLLMTTVISVYAPNTPNFRLTEIKQEIDTHKPNEAPTSSGERLEFYKNALILIKQHPVLGAGTGSFEHEYRLIAEKQNTLSTYVPNPHNEFLLTWQELGIFGLILLLAFFATHWITSYKIDRSQLNNEHYSYALRGLIITIFVGSLFNSLLLDAGEGKFYCVIAGVLLSAYKPRKN</sequence>
<feature type="domain" description="O-antigen ligase-related" evidence="6">
    <location>
        <begin position="186"/>
        <end position="335"/>
    </location>
</feature>
<keyword evidence="8" id="KW-1185">Reference proteome</keyword>
<dbReference type="PANTHER" id="PTHR37422:SF13">
    <property type="entry name" value="LIPOPOLYSACCHARIDE BIOSYNTHESIS PROTEIN PA4999-RELATED"/>
    <property type="match status" value="1"/>
</dbReference>
<dbReference type="Proteomes" id="UP000000383">
    <property type="component" value="Chromosome"/>
</dbReference>
<evidence type="ECO:0000256" key="5">
    <source>
        <dbReference type="SAM" id="Phobius"/>
    </source>
</evidence>
<feature type="transmembrane region" description="Helical" evidence="5">
    <location>
        <begin position="153"/>
        <end position="172"/>
    </location>
</feature>
<feature type="transmembrane region" description="Helical" evidence="5">
    <location>
        <begin position="326"/>
        <end position="348"/>
    </location>
</feature>
<evidence type="ECO:0000313" key="7">
    <source>
        <dbReference type="EMBL" id="ADI30393.1"/>
    </source>
</evidence>
<dbReference type="RefSeq" id="WP_013148705.1">
    <property type="nucleotide sequence ID" value="NC_014207.1"/>
</dbReference>
<dbReference type="PANTHER" id="PTHR37422">
    <property type="entry name" value="TEICHURONIC ACID BIOSYNTHESIS PROTEIN TUAE"/>
    <property type="match status" value="1"/>
</dbReference>
<dbReference type="EMBL" id="CP002056">
    <property type="protein sequence ID" value="ADI30393.1"/>
    <property type="molecule type" value="Genomic_DNA"/>
</dbReference>
<protein>
    <submittedName>
        <fullName evidence="7">O-antigen polymerase</fullName>
    </submittedName>
</protein>
<reference evidence="7 8" key="2">
    <citation type="journal article" date="2011" name="J. Bacteriol.">
        <title>Genomes of three methylotrophs from a single niche uncover genetic and metabolic divergence of Methylophilaceae.</title>
        <authorList>
            <person name="Lapidus A."/>
            <person name="Clum A."/>
            <person name="Labutti K."/>
            <person name="Kaluzhnaya M.G."/>
            <person name="Lim S."/>
            <person name="Beck D.A."/>
            <person name="Glavina Del Rio T."/>
            <person name="Nolan M."/>
            <person name="Mavromatis K."/>
            <person name="Huntemann M."/>
            <person name="Lucas S."/>
            <person name="Lidstrom M.E."/>
            <person name="Ivanova N."/>
            <person name="Chistoserdova L."/>
        </authorList>
    </citation>
    <scope>NUCLEOTIDE SEQUENCE [LARGE SCALE GENOMIC DNA]</scope>
    <source>
        <strain evidence="7 8">301</strain>
    </source>
</reference>
<feature type="transmembrane region" description="Helical" evidence="5">
    <location>
        <begin position="113"/>
        <end position="133"/>
    </location>
</feature>
<evidence type="ECO:0000313" key="8">
    <source>
        <dbReference type="Proteomes" id="UP000000383"/>
    </source>
</evidence>
<dbReference type="STRING" id="666681.M301_2021"/>
<dbReference type="HOGENOM" id="CLU_051481_0_0_4"/>
<dbReference type="InterPro" id="IPR051533">
    <property type="entry name" value="WaaL-like"/>
</dbReference>
<dbReference type="GO" id="GO:0016020">
    <property type="term" value="C:membrane"/>
    <property type="evidence" value="ECO:0007669"/>
    <property type="project" value="UniProtKB-SubCell"/>
</dbReference>
<feature type="transmembrane region" description="Helical" evidence="5">
    <location>
        <begin position="360"/>
        <end position="379"/>
    </location>
</feature>
<keyword evidence="2 5" id="KW-0812">Transmembrane</keyword>
<evidence type="ECO:0000256" key="2">
    <source>
        <dbReference type="ARBA" id="ARBA00022692"/>
    </source>
</evidence>
<proteinExistence type="predicted"/>
<evidence type="ECO:0000256" key="1">
    <source>
        <dbReference type="ARBA" id="ARBA00004141"/>
    </source>
</evidence>
<feature type="transmembrane region" description="Helical" evidence="5">
    <location>
        <begin position="202"/>
        <end position="218"/>
    </location>
</feature>
<dbReference type="eggNOG" id="COG3307">
    <property type="taxonomic scope" value="Bacteria"/>
</dbReference>
<feature type="transmembrane region" description="Helical" evidence="5">
    <location>
        <begin position="12"/>
        <end position="40"/>
    </location>
</feature>
<feature type="transmembrane region" description="Helical" evidence="5">
    <location>
        <begin position="60"/>
        <end position="80"/>
    </location>
</feature>
<feature type="transmembrane region" description="Helical" evidence="5">
    <location>
        <begin position="225"/>
        <end position="242"/>
    </location>
</feature>
<comment type="subcellular location">
    <subcellularLocation>
        <location evidence="1">Membrane</location>
        <topology evidence="1">Multi-pass membrane protein</topology>
    </subcellularLocation>
</comment>